<dbReference type="AlphaFoldDB" id="E0RVR9"/>
<dbReference type="HOGENOM" id="CLU_052003_0_0_9"/>
<proteinExistence type="predicted"/>
<protein>
    <recommendedName>
        <fullName evidence="2">Chemotaxis phosphatase CheX-like domain-containing protein</fullName>
    </recommendedName>
</protein>
<gene>
    <name evidence="3" type="ordered locus">bpr_I2494</name>
</gene>
<name>E0RVR9_BUTPB</name>
<dbReference type="Proteomes" id="UP000001299">
    <property type="component" value="Chromosome 1"/>
</dbReference>
<dbReference type="Gene3D" id="3.40.1550.10">
    <property type="entry name" value="CheC-like"/>
    <property type="match status" value="1"/>
</dbReference>
<dbReference type="SUPFAM" id="SSF160246">
    <property type="entry name" value="EspE N-terminal domain-like"/>
    <property type="match status" value="2"/>
</dbReference>
<dbReference type="eggNOG" id="COG1406">
    <property type="taxonomic scope" value="Bacteria"/>
</dbReference>
<dbReference type="InterPro" id="IPR028051">
    <property type="entry name" value="CheX-like_dom"/>
</dbReference>
<dbReference type="STRING" id="515622.bpr_I2494"/>
<evidence type="ECO:0000256" key="1">
    <source>
        <dbReference type="ARBA" id="ARBA00022500"/>
    </source>
</evidence>
<keyword evidence="4" id="KW-1185">Reference proteome</keyword>
<dbReference type="InterPro" id="IPR037257">
    <property type="entry name" value="T2SS_E_N_sf"/>
</dbReference>
<dbReference type="Pfam" id="PF13690">
    <property type="entry name" value="CheX"/>
    <property type="match status" value="1"/>
</dbReference>
<dbReference type="RefSeq" id="WP_013281880.1">
    <property type="nucleotide sequence ID" value="NC_014387.1"/>
</dbReference>
<dbReference type="InterPro" id="IPR028976">
    <property type="entry name" value="CheC-like_sf"/>
</dbReference>
<sequence>MLDRLLGNYMLEKGLLTKQQLVQAYKVQENNRAKLGVIAVSEKLMTIAQAEQVNALQASMDMKFGDIAIEKGYLTQNQLGRLLELQGNDYLAFVQALVDENFLTMEQVGDTELQYQRDFGYTGTDLVELKSNDIDRIVPIFLGEEFSKYGDIVSMAVKTMYRLIDNHVYIGNAYKSESFRSEVIGYQKFHGDEKAFVAICGKYQDVEKLAVSYTKEEFIETEEDALDATCEFINCINGLYATERSKDGKVVELEPPEFSVTYTEAKGGLIVAVPVHLGGGEILLLSALEDNISIG</sequence>
<dbReference type="EMBL" id="CP001810">
    <property type="protein sequence ID" value="ADL35227.1"/>
    <property type="molecule type" value="Genomic_DNA"/>
</dbReference>
<evidence type="ECO:0000313" key="4">
    <source>
        <dbReference type="Proteomes" id="UP000001299"/>
    </source>
</evidence>
<dbReference type="KEGG" id="bpb:bpr_I2494"/>
<accession>E0RVR9</accession>
<evidence type="ECO:0000259" key="2">
    <source>
        <dbReference type="Pfam" id="PF13690"/>
    </source>
</evidence>
<dbReference type="SUPFAM" id="SSF103039">
    <property type="entry name" value="CheC-like"/>
    <property type="match status" value="1"/>
</dbReference>
<keyword evidence="1" id="KW-0145">Chemotaxis</keyword>
<reference evidence="3 4" key="1">
    <citation type="journal article" date="2010" name="PLoS ONE">
        <title>The glycobiome of the rumen bacterium Butyrivibrio proteoclasticus B316(T) highlights adaptation to a polysaccharide-rich environment.</title>
        <authorList>
            <person name="Kelly W.J."/>
            <person name="Leahy S.C."/>
            <person name="Altermann E."/>
            <person name="Yeoman C.J."/>
            <person name="Dunne J.C."/>
            <person name="Kong Z."/>
            <person name="Pacheco D.M."/>
            <person name="Li D."/>
            <person name="Noel S.J."/>
            <person name="Moon C.D."/>
            <person name="Cookson A.L."/>
            <person name="Attwood G.T."/>
        </authorList>
    </citation>
    <scope>NUCLEOTIDE SEQUENCE [LARGE SCALE GENOMIC DNA]</scope>
    <source>
        <strain evidence="4">ATCC 51982 / DSM 14932 / B316</strain>
    </source>
</reference>
<dbReference type="GO" id="GO:0006935">
    <property type="term" value="P:chemotaxis"/>
    <property type="evidence" value="ECO:0007669"/>
    <property type="project" value="UniProtKB-KW"/>
</dbReference>
<feature type="domain" description="Chemotaxis phosphatase CheX-like" evidence="2">
    <location>
        <begin position="183"/>
        <end position="258"/>
    </location>
</feature>
<evidence type="ECO:0000313" key="3">
    <source>
        <dbReference type="EMBL" id="ADL35227.1"/>
    </source>
</evidence>
<organism evidence="3 4">
    <name type="scientific">Butyrivibrio proteoclasticus (strain ATCC 51982 / DSM 14932 / B316)</name>
    <name type="common">Clostridium proteoclasticum</name>
    <dbReference type="NCBI Taxonomy" id="515622"/>
    <lineage>
        <taxon>Bacteria</taxon>
        <taxon>Bacillati</taxon>
        <taxon>Bacillota</taxon>
        <taxon>Clostridia</taxon>
        <taxon>Lachnospirales</taxon>
        <taxon>Lachnospiraceae</taxon>
        <taxon>Butyrivibrio</taxon>
    </lineage>
</organism>